<feature type="region of interest" description="Disordered" evidence="1">
    <location>
        <begin position="1"/>
        <end position="22"/>
    </location>
</feature>
<feature type="region of interest" description="Disordered" evidence="1">
    <location>
        <begin position="498"/>
        <end position="523"/>
    </location>
</feature>
<dbReference type="InterPro" id="IPR026749">
    <property type="entry name" value="Tmem135"/>
</dbReference>
<protein>
    <submittedName>
        <fullName evidence="4">Uncharacterized protein LOC120258119</fullName>
    </submittedName>
</protein>
<organism evidence="3 4">
    <name type="scientific">Dioscorea cayennensis subsp. rotundata</name>
    <name type="common">White Guinea yam</name>
    <name type="synonym">Dioscorea rotundata</name>
    <dbReference type="NCBI Taxonomy" id="55577"/>
    <lineage>
        <taxon>Eukaryota</taxon>
        <taxon>Viridiplantae</taxon>
        <taxon>Streptophyta</taxon>
        <taxon>Embryophyta</taxon>
        <taxon>Tracheophyta</taxon>
        <taxon>Spermatophyta</taxon>
        <taxon>Magnoliopsida</taxon>
        <taxon>Liliopsida</taxon>
        <taxon>Dioscoreales</taxon>
        <taxon>Dioscoreaceae</taxon>
        <taxon>Dioscorea</taxon>
    </lineage>
</organism>
<dbReference type="RefSeq" id="XP_039121402.1">
    <property type="nucleotide sequence ID" value="XM_039265468.1"/>
</dbReference>
<dbReference type="AlphaFoldDB" id="A0AB40B2B2"/>
<dbReference type="GeneID" id="120258119"/>
<dbReference type="InterPro" id="IPR031926">
    <property type="entry name" value="TMEM135_N"/>
</dbReference>
<accession>A0AB40B2B2</accession>
<dbReference type="Pfam" id="PF15982">
    <property type="entry name" value="TMEM135_C_rich"/>
    <property type="match status" value="1"/>
</dbReference>
<gene>
    <name evidence="4" type="primary">LOC120258119</name>
</gene>
<evidence type="ECO:0000313" key="3">
    <source>
        <dbReference type="Proteomes" id="UP001515500"/>
    </source>
</evidence>
<feature type="domain" description="Transmembrane protein 135 N-terminal" evidence="2">
    <location>
        <begin position="289"/>
        <end position="417"/>
    </location>
</feature>
<sequence>MPSFSAIPPSSGDGAAAERRLREAEERLREAIEELQRHHANRDGSDAYPECDHADESCVAHAIGNLCQTFLLSYGVRAGIGILLRAFKLARRQSYSSILDLKQLVSEKDLIVREEACRIGLLFGGFTGFYHAIRCFLRKFRKKETPLNAILAGSIAGLSILALDDSSRRRTLALYLLARLAQCAYNSAKSKNKFHLWGSHWKHGDSLLFSLACAQVMYAFVMRPESLPKAYQDFIQKTGPVAEPVYKAVRDSCRGSAVDIVSLSAYLFKTKGPGIINLVEHPPIIPCSIIHPGTSSCVAHNSVAASETFRKTFPLYFSLTFVPFVVLHLQKFLEFPARTCWRAVQGAVRSTTFLSAFVGIFQGCICLHRKVAIKDHKLVYWIAGAIAALSVLLEKKARRGELALYVLPRAVDSLWYILVNRHLLPDIKNAEVPLFCLCMGGIMYYLEHEPDTMAPFLRGLIRRFLASRITNPSTTSNHRNSSYSYLHNLGSIENQPLQETEDNNEDSSPSTSVEYNLESIPGL</sequence>
<dbReference type="Proteomes" id="UP001515500">
    <property type="component" value="Chromosome 4"/>
</dbReference>
<name>A0AB40B2B2_DIOCR</name>
<reference evidence="4" key="1">
    <citation type="submission" date="2025-08" db="UniProtKB">
        <authorList>
            <consortium name="RefSeq"/>
        </authorList>
    </citation>
    <scope>IDENTIFICATION</scope>
</reference>
<evidence type="ECO:0000259" key="2">
    <source>
        <dbReference type="Pfam" id="PF15982"/>
    </source>
</evidence>
<evidence type="ECO:0000313" key="4">
    <source>
        <dbReference type="RefSeq" id="XP_039121402.1"/>
    </source>
</evidence>
<dbReference type="PANTHER" id="PTHR12459">
    <property type="entry name" value="TRANSMEMBRANE PROTEIN 135-RELATED"/>
    <property type="match status" value="1"/>
</dbReference>
<proteinExistence type="predicted"/>
<dbReference type="Pfam" id="PF02466">
    <property type="entry name" value="Tim17"/>
    <property type="match status" value="1"/>
</dbReference>
<evidence type="ECO:0000256" key="1">
    <source>
        <dbReference type="SAM" id="MobiDB-lite"/>
    </source>
</evidence>
<keyword evidence="3" id="KW-1185">Reference proteome</keyword>
<dbReference type="PANTHER" id="PTHR12459:SF6">
    <property type="entry name" value="GB|AAD46013.1"/>
    <property type="match status" value="1"/>
</dbReference>